<dbReference type="EMBL" id="VXIV02002662">
    <property type="protein sequence ID" value="KAF6023811.1"/>
    <property type="molecule type" value="Genomic_DNA"/>
</dbReference>
<proteinExistence type="predicted"/>
<gene>
    <name evidence="5" type="ORF">EB796_017878</name>
</gene>
<feature type="domain" description="CIDE-N" evidence="4">
    <location>
        <begin position="1"/>
        <end position="80"/>
    </location>
</feature>
<dbReference type="PROSITE" id="PS51135">
    <property type="entry name" value="CIDE_N"/>
    <property type="match status" value="1"/>
</dbReference>
<dbReference type="GO" id="GO:0006915">
    <property type="term" value="P:apoptotic process"/>
    <property type="evidence" value="ECO:0007669"/>
    <property type="project" value="UniProtKB-UniRule"/>
</dbReference>
<dbReference type="AlphaFoldDB" id="A0A7J7JDX2"/>
<dbReference type="SMART" id="SM00266">
    <property type="entry name" value="CAD"/>
    <property type="match status" value="1"/>
</dbReference>
<accession>A0A7J7JDX2</accession>
<dbReference type="OrthoDB" id="9387550at2759"/>
<dbReference type="Proteomes" id="UP000593567">
    <property type="component" value="Unassembled WGS sequence"/>
</dbReference>
<keyword evidence="6" id="KW-1185">Reference proteome</keyword>
<feature type="region of interest" description="Disordered" evidence="3">
    <location>
        <begin position="74"/>
        <end position="99"/>
    </location>
</feature>
<sequence length="200" mass="22259">MAPFKLLFRSKADGSKYGVVAESINHLKEKAIKKFQLSCEVEDVILKLEDGTIVDDEDYFACLESNTCVVVSEPKTSSDTVDGRLQVDGPLSHPSSSGEYCSDSVSLGEHIDITRLTRRLHSDITSIGLFSIPELEAIANATQEDLRQSLTYMTCEEIDSLQDVCHTHLVEREKTTEAIVLLKLCDDNQPLAPKRLCIRK</sequence>
<evidence type="ECO:0000256" key="1">
    <source>
        <dbReference type="ARBA" id="ARBA00022703"/>
    </source>
</evidence>
<evidence type="ECO:0000313" key="6">
    <source>
        <dbReference type="Proteomes" id="UP000593567"/>
    </source>
</evidence>
<name>A0A7J7JDX2_BUGNE</name>
<protein>
    <submittedName>
        <fullName evidence="5">DFFA</fullName>
    </submittedName>
</protein>
<reference evidence="5" key="1">
    <citation type="submission" date="2020-06" db="EMBL/GenBank/DDBJ databases">
        <title>Draft genome of Bugula neritina, a colonial animal packing powerful symbionts and potential medicines.</title>
        <authorList>
            <person name="Rayko M."/>
        </authorList>
    </citation>
    <scope>NUCLEOTIDE SEQUENCE [LARGE SCALE GENOMIC DNA]</scope>
    <source>
        <strain evidence="5">Kwan_BN1</strain>
    </source>
</reference>
<evidence type="ECO:0000256" key="2">
    <source>
        <dbReference type="PROSITE-ProRule" id="PRU00447"/>
    </source>
</evidence>
<evidence type="ECO:0000313" key="5">
    <source>
        <dbReference type="EMBL" id="KAF6023811.1"/>
    </source>
</evidence>
<dbReference type="SUPFAM" id="SSF54277">
    <property type="entry name" value="CAD &amp; PB1 domains"/>
    <property type="match status" value="1"/>
</dbReference>
<evidence type="ECO:0000259" key="4">
    <source>
        <dbReference type="PROSITE" id="PS51135"/>
    </source>
</evidence>
<comment type="caution">
    <text evidence="5">The sequence shown here is derived from an EMBL/GenBank/DDBJ whole genome shotgun (WGS) entry which is preliminary data.</text>
</comment>
<dbReference type="PANTHER" id="PTHR12306:SF16">
    <property type="entry name" value="DNAATION FACTOR SUBUNIT ALPHA"/>
    <property type="match status" value="1"/>
</dbReference>
<dbReference type="GO" id="GO:0042981">
    <property type="term" value="P:regulation of apoptotic process"/>
    <property type="evidence" value="ECO:0007669"/>
    <property type="project" value="TreeGrafter"/>
</dbReference>
<evidence type="ECO:0000256" key="3">
    <source>
        <dbReference type="SAM" id="MobiDB-lite"/>
    </source>
</evidence>
<organism evidence="5 6">
    <name type="scientific">Bugula neritina</name>
    <name type="common">Brown bryozoan</name>
    <name type="synonym">Sertularia neritina</name>
    <dbReference type="NCBI Taxonomy" id="10212"/>
    <lineage>
        <taxon>Eukaryota</taxon>
        <taxon>Metazoa</taxon>
        <taxon>Spiralia</taxon>
        <taxon>Lophotrochozoa</taxon>
        <taxon>Bryozoa</taxon>
        <taxon>Gymnolaemata</taxon>
        <taxon>Cheilostomatida</taxon>
        <taxon>Flustrina</taxon>
        <taxon>Buguloidea</taxon>
        <taxon>Bugulidae</taxon>
        <taxon>Bugula</taxon>
    </lineage>
</organism>
<dbReference type="InterPro" id="IPR003508">
    <property type="entry name" value="CIDE-N_dom"/>
</dbReference>
<keyword evidence="1 2" id="KW-0053">Apoptosis</keyword>
<dbReference type="Gene3D" id="3.10.20.10">
    <property type="match status" value="1"/>
</dbReference>
<dbReference type="Pfam" id="PF02017">
    <property type="entry name" value="CIDE-N"/>
    <property type="match status" value="1"/>
</dbReference>
<dbReference type="PANTHER" id="PTHR12306">
    <property type="entry name" value="CELL DEATH ACTIVATOR CIDE"/>
    <property type="match status" value="1"/>
</dbReference>